<evidence type="ECO:0000256" key="5">
    <source>
        <dbReference type="ARBA" id="ARBA00022768"/>
    </source>
</evidence>
<dbReference type="InterPro" id="IPR012340">
    <property type="entry name" value="NA-bd_OB-fold"/>
</dbReference>
<dbReference type="PANTHER" id="PTHR30053">
    <property type="entry name" value="ELONGATION FACTOR P"/>
    <property type="match status" value="1"/>
</dbReference>
<evidence type="ECO:0000256" key="1">
    <source>
        <dbReference type="ARBA" id="ARBA00004496"/>
    </source>
</evidence>
<dbReference type="Gene3D" id="2.30.30.30">
    <property type="match status" value="1"/>
</dbReference>
<dbReference type="Gene3D" id="2.40.50.140">
    <property type="entry name" value="Nucleic acid-binding proteins"/>
    <property type="match status" value="2"/>
</dbReference>
<dbReference type="InterPro" id="IPR008991">
    <property type="entry name" value="Translation_prot_SH3-like_sf"/>
</dbReference>
<comment type="caution">
    <text evidence="12">The sequence shown here is derived from an EMBL/GenBank/DDBJ whole genome shotgun (WGS) entry which is preliminary data.</text>
</comment>
<dbReference type="InterPro" id="IPR014722">
    <property type="entry name" value="Rib_uL2_dom2"/>
</dbReference>
<dbReference type="InterPro" id="IPR011768">
    <property type="entry name" value="Transl_elongation_fac_P"/>
</dbReference>
<dbReference type="CDD" id="cd04470">
    <property type="entry name" value="S1_EF-P_repeat_1"/>
    <property type="match status" value="1"/>
</dbReference>
<proteinExistence type="inferred from homology"/>
<dbReference type="Pfam" id="PF09285">
    <property type="entry name" value="Elong-fact-P_C"/>
    <property type="match status" value="1"/>
</dbReference>
<evidence type="ECO:0000313" key="13">
    <source>
        <dbReference type="Proteomes" id="UP000178385"/>
    </source>
</evidence>
<dbReference type="GO" id="GO:0043043">
    <property type="term" value="P:peptide biosynthetic process"/>
    <property type="evidence" value="ECO:0007669"/>
    <property type="project" value="InterPro"/>
</dbReference>
<evidence type="ECO:0000256" key="2">
    <source>
        <dbReference type="ARBA" id="ARBA00004815"/>
    </source>
</evidence>
<dbReference type="AlphaFoldDB" id="A0A1G1Y3W0"/>
<feature type="domain" description="Translation elongation factor P/YeiP central" evidence="11">
    <location>
        <begin position="70"/>
        <end position="124"/>
    </location>
</feature>
<dbReference type="SMART" id="SM00841">
    <property type="entry name" value="Elong-fact-P_C"/>
    <property type="match status" value="1"/>
</dbReference>
<dbReference type="SUPFAM" id="SSF50249">
    <property type="entry name" value="Nucleic acid-binding proteins"/>
    <property type="match status" value="2"/>
</dbReference>
<dbReference type="UniPathway" id="UPA00345"/>
<dbReference type="InterPro" id="IPR001059">
    <property type="entry name" value="Transl_elong_P/YeiP_cen"/>
</dbReference>
<evidence type="ECO:0000256" key="3">
    <source>
        <dbReference type="ARBA" id="ARBA00009479"/>
    </source>
</evidence>
<dbReference type="NCBIfam" id="NF001810">
    <property type="entry name" value="PRK00529.1"/>
    <property type="match status" value="1"/>
</dbReference>
<evidence type="ECO:0000256" key="4">
    <source>
        <dbReference type="ARBA" id="ARBA00022490"/>
    </source>
</evidence>
<dbReference type="FunFam" id="2.40.50.140:FF:000004">
    <property type="entry name" value="Elongation factor P"/>
    <property type="match status" value="1"/>
</dbReference>
<comment type="pathway">
    <text evidence="2 7">Protein biosynthesis; polypeptide chain elongation.</text>
</comment>
<dbReference type="Proteomes" id="UP000178385">
    <property type="component" value="Unassembled WGS sequence"/>
</dbReference>
<dbReference type="InterPro" id="IPR013185">
    <property type="entry name" value="Transl_elong_KOW-like"/>
</dbReference>
<dbReference type="SMART" id="SM01185">
    <property type="entry name" value="EFP"/>
    <property type="match status" value="1"/>
</dbReference>
<organism evidence="12 13">
    <name type="scientific">Candidatus Buchananbacteria bacterium RIFCSPHIGHO2_01_FULL_47_11b</name>
    <dbReference type="NCBI Taxonomy" id="1797537"/>
    <lineage>
        <taxon>Bacteria</taxon>
        <taxon>Candidatus Buchananiibacteriota</taxon>
    </lineage>
</organism>
<sequence length="189" mass="21202">MAVLGALNDIKQGLTVVYNDEPYLVLQANFVRMQQRKPVMQTKMRHLITGKILEYSFKPGDRVETADIGRKKINFLYRAGSEYAFMDNQTFEQISFTAEQLGEQVNYLKDGCEVQLITFNDQPINIELPVKMDFKVTSTPEGAKGDTAQGKVTKPAEIETGATVAVPLFVKVGDTIRVNTETGEYVERV</sequence>
<dbReference type="FunFam" id="2.40.50.140:FF:000009">
    <property type="entry name" value="Elongation factor P"/>
    <property type="match status" value="1"/>
</dbReference>
<evidence type="ECO:0000313" key="12">
    <source>
        <dbReference type="EMBL" id="OGY47023.1"/>
    </source>
</evidence>
<dbReference type="PIRSF" id="PIRSF005901">
    <property type="entry name" value="EF-P"/>
    <property type="match status" value="1"/>
</dbReference>
<dbReference type="Pfam" id="PF01132">
    <property type="entry name" value="EFP"/>
    <property type="match status" value="1"/>
</dbReference>
<protein>
    <recommendedName>
        <fullName evidence="7 8">Elongation factor P</fullName>
        <shortName evidence="7">EF-P</shortName>
    </recommendedName>
</protein>
<evidence type="ECO:0000256" key="9">
    <source>
        <dbReference type="RuleBase" id="RU004389"/>
    </source>
</evidence>
<gene>
    <name evidence="7" type="primary">efp</name>
    <name evidence="12" type="ORF">A2840_02340</name>
</gene>
<dbReference type="InterPro" id="IPR013852">
    <property type="entry name" value="Transl_elong_P/YeiP_CS"/>
</dbReference>
<keyword evidence="4 7" id="KW-0963">Cytoplasm</keyword>
<dbReference type="NCBIfam" id="TIGR00038">
    <property type="entry name" value="efp"/>
    <property type="match status" value="1"/>
</dbReference>
<comment type="function">
    <text evidence="7">Involved in peptide bond synthesis. Stimulates efficient translation and peptide-bond synthesis on native or reconstituted 70S ribosomes in vitro. Probably functions indirectly by altering the affinity of the ribosome for aminoacyl-tRNA, thus increasing their reactivity as acceptors for peptidyl transferase.</text>
</comment>
<dbReference type="HAMAP" id="MF_00141">
    <property type="entry name" value="EF_P"/>
    <property type="match status" value="1"/>
</dbReference>
<name>A0A1G1Y3W0_9BACT</name>
<dbReference type="Pfam" id="PF08207">
    <property type="entry name" value="EFP_N"/>
    <property type="match status" value="1"/>
</dbReference>
<dbReference type="SUPFAM" id="SSF50104">
    <property type="entry name" value="Translation proteins SH3-like domain"/>
    <property type="match status" value="1"/>
</dbReference>
<feature type="domain" description="Elongation factor P C-terminal" evidence="10">
    <location>
        <begin position="132"/>
        <end position="188"/>
    </location>
</feature>
<evidence type="ECO:0000256" key="8">
    <source>
        <dbReference type="NCBIfam" id="TIGR00038"/>
    </source>
</evidence>
<comment type="similarity">
    <text evidence="3 7 9">Belongs to the elongation factor P family.</text>
</comment>
<evidence type="ECO:0000259" key="11">
    <source>
        <dbReference type="SMART" id="SM01185"/>
    </source>
</evidence>
<keyword evidence="5 7" id="KW-0251">Elongation factor</keyword>
<dbReference type="PROSITE" id="PS01275">
    <property type="entry name" value="EFP"/>
    <property type="match status" value="1"/>
</dbReference>
<evidence type="ECO:0000259" key="10">
    <source>
        <dbReference type="SMART" id="SM00841"/>
    </source>
</evidence>
<comment type="subcellular location">
    <subcellularLocation>
        <location evidence="1 7">Cytoplasm</location>
    </subcellularLocation>
</comment>
<keyword evidence="6 7" id="KW-0648">Protein biosynthesis</keyword>
<evidence type="ECO:0000256" key="6">
    <source>
        <dbReference type="ARBA" id="ARBA00022917"/>
    </source>
</evidence>
<dbReference type="InterPro" id="IPR020599">
    <property type="entry name" value="Transl_elong_fac_P/YeiP"/>
</dbReference>
<dbReference type="GO" id="GO:0003746">
    <property type="term" value="F:translation elongation factor activity"/>
    <property type="evidence" value="ECO:0007669"/>
    <property type="project" value="UniProtKB-UniRule"/>
</dbReference>
<dbReference type="CDD" id="cd05794">
    <property type="entry name" value="S1_EF-P_repeat_2"/>
    <property type="match status" value="1"/>
</dbReference>
<reference evidence="12 13" key="1">
    <citation type="journal article" date="2016" name="Nat. Commun.">
        <title>Thousands of microbial genomes shed light on interconnected biogeochemical processes in an aquifer system.</title>
        <authorList>
            <person name="Anantharaman K."/>
            <person name="Brown C.T."/>
            <person name="Hug L.A."/>
            <person name="Sharon I."/>
            <person name="Castelle C.J."/>
            <person name="Probst A.J."/>
            <person name="Thomas B.C."/>
            <person name="Singh A."/>
            <person name="Wilkins M.J."/>
            <person name="Karaoz U."/>
            <person name="Brodie E.L."/>
            <person name="Williams K.H."/>
            <person name="Hubbard S.S."/>
            <person name="Banfield J.F."/>
        </authorList>
    </citation>
    <scope>NUCLEOTIDE SEQUENCE [LARGE SCALE GENOMIC DNA]</scope>
</reference>
<dbReference type="EMBL" id="MHIG01000017">
    <property type="protein sequence ID" value="OGY47023.1"/>
    <property type="molecule type" value="Genomic_DNA"/>
</dbReference>
<dbReference type="InterPro" id="IPR015365">
    <property type="entry name" value="Elong-fact-P_C"/>
</dbReference>
<dbReference type="GO" id="GO:0005829">
    <property type="term" value="C:cytosol"/>
    <property type="evidence" value="ECO:0007669"/>
    <property type="project" value="UniProtKB-ARBA"/>
</dbReference>
<dbReference type="PANTHER" id="PTHR30053:SF12">
    <property type="entry name" value="ELONGATION FACTOR P (EF-P) FAMILY PROTEIN"/>
    <property type="match status" value="1"/>
</dbReference>
<evidence type="ECO:0000256" key="7">
    <source>
        <dbReference type="HAMAP-Rule" id="MF_00141"/>
    </source>
</evidence>
<accession>A0A1G1Y3W0</accession>